<protein>
    <submittedName>
        <fullName evidence="1">Uncharacterized protein</fullName>
    </submittedName>
</protein>
<dbReference type="AlphaFoldDB" id="A0A653LAN3"/>
<name>A0A653LAN3_AERVE</name>
<dbReference type="Proteomes" id="UP000439123">
    <property type="component" value="Unassembled WGS sequence"/>
</dbReference>
<evidence type="ECO:0000313" key="2">
    <source>
        <dbReference type="Proteomes" id="UP000439123"/>
    </source>
</evidence>
<sequence length="30" mass="3408">MENVFSLEKYDAGNGDLAHTDVNDYTNFVK</sequence>
<proteinExistence type="predicted"/>
<accession>A0A653LAN3</accession>
<evidence type="ECO:0000313" key="1">
    <source>
        <dbReference type="EMBL" id="VXA88391.1"/>
    </source>
</evidence>
<reference evidence="1 2" key="1">
    <citation type="submission" date="2019-10" db="EMBL/GenBank/DDBJ databases">
        <authorList>
            <person name="Karimi E."/>
        </authorList>
    </citation>
    <scope>NUCLEOTIDE SEQUENCE [LARGE SCALE GENOMIC DNA]</scope>
    <source>
        <strain evidence="1">Aeromonas sp. 8C</strain>
    </source>
</reference>
<dbReference type="EMBL" id="CABWLC010000020">
    <property type="protein sequence ID" value="VXA88391.1"/>
    <property type="molecule type" value="Genomic_DNA"/>
</dbReference>
<organism evidence="1 2">
    <name type="scientific">Aeromonas veronii</name>
    <dbReference type="NCBI Taxonomy" id="654"/>
    <lineage>
        <taxon>Bacteria</taxon>
        <taxon>Pseudomonadati</taxon>
        <taxon>Pseudomonadota</taxon>
        <taxon>Gammaproteobacteria</taxon>
        <taxon>Aeromonadales</taxon>
        <taxon>Aeromonadaceae</taxon>
        <taxon>Aeromonas</taxon>
    </lineage>
</organism>
<gene>
    <name evidence="1" type="ORF">AERO8C_70071</name>
</gene>